<evidence type="ECO:0000313" key="3">
    <source>
        <dbReference type="Proteomes" id="UP000535838"/>
    </source>
</evidence>
<feature type="domain" description="FAD-binding" evidence="1">
    <location>
        <begin position="5"/>
        <end position="324"/>
    </location>
</feature>
<gene>
    <name evidence="2" type="ORF">H7B67_09065</name>
</gene>
<dbReference type="RefSeq" id="WP_185119485.1">
    <property type="nucleotide sequence ID" value="NZ_JACJVQ010000006.1"/>
</dbReference>
<comment type="caution">
    <text evidence="2">The sequence shown here is derived from an EMBL/GenBank/DDBJ whole genome shotgun (WGS) entry which is preliminary data.</text>
</comment>
<dbReference type="EMBL" id="JACJVQ010000006">
    <property type="protein sequence ID" value="MBB6634259.1"/>
    <property type="molecule type" value="Genomic_DNA"/>
</dbReference>
<accession>A0A841STE4</accession>
<dbReference type="InterPro" id="IPR050407">
    <property type="entry name" value="Geranylgeranyl_reductase"/>
</dbReference>
<dbReference type="InterPro" id="IPR036188">
    <property type="entry name" value="FAD/NAD-bd_sf"/>
</dbReference>
<dbReference type="InterPro" id="IPR002938">
    <property type="entry name" value="FAD-bd"/>
</dbReference>
<dbReference type="Pfam" id="PF01494">
    <property type="entry name" value="FAD_binding_3"/>
    <property type="match status" value="1"/>
</dbReference>
<dbReference type="Gene3D" id="3.50.50.60">
    <property type="entry name" value="FAD/NAD(P)-binding domain"/>
    <property type="match status" value="1"/>
</dbReference>
<protein>
    <submittedName>
        <fullName evidence="2">NAD(P)/FAD-dependent oxidoreductase</fullName>
    </submittedName>
</protein>
<sequence length="414" mass="45977">MDRHYDVIIVGARVAGSSLAYELSKSGYKVLLADKSSFPSDVLSTHNFFGNSVAKLREMGVLDRLLQTGAPLYKRAVIQFEDVVIDGQFPEVDGETECLCVRRVHLDHILFEHASSQPGVTSIEGFRVTDVIREGNAVTGIAGVRRGGEEERFTAKLVVGADGRNSTLRERVNSARAMAVPTDFASYVGYFKGYEQAGDIHVELYKIRDKIGIVFPTDDDLHVVGVMFPLDDQGWSERFARSPENAMRELIDGGFADSPLPERLRQASLVGRVRGLRGYDNDWHQGMGEGWALVGDAFSFKDPAVGQGMQDALYSARILTDVLSKYDDWGEHWEEMAQAYQSLMEAKMMSRFHMACQFTKNVPFGPEQTAVNRLVAAHPEATRAFLGIYNHAVEPQEFEQVIGGLLAGNQEFEP</sequence>
<proteinExistence type="predicted"/>
<reference evidence="2 3" key="1">
    <citation type="submission" date="2020-08" db="EMBL/GenBank/DDBJ databases">
        <title>Cohnella phylogeny.</title>
        <authorList>
            <person name="Dunlap C."/>
        </authorList>
    </citation>
    <scope>NUCLEOTIDE SEQUENCE [LARGE SCALE GENOMIC DNA]</scope>
    <source>
        <strain evidence="2 3">DSM 25241</strain>
    </source>
</reference>
<dbReference type="Proteomes" id="UP000535838">
    <property type="component" value="Unassembled WGS sequence"/>
</dbReference>
<organism evidence="2 3">
    <name type="scientific">Cohnella thailandensis</name>
    <dbReference type="NCBI Taxonomy" id="557557"/>
    <lineage>
        <taxon>Bacteria</taxon>
        <taxon>Bacillati</taxon>
        <taxon>Bacillota</taxon>
        <taxon>Bacilli</taxon>
        <taxon>Bacillales</taxon>
        <taxon>Paenibacillaceae</taxon>
        <taxon>Cohnella</taxon>
    </lineage>
</organism>
<keyword evidence="3" id="KW-1185">Reference proteome</keyword>
<dbReference type="PRINTS" id="PR00420">
    <property type="entry name" value="RNGMNOXGNASE"/>
</dbReference>
<dbReference type="SUPFAM" id="SSF51905">
    <property type="entry name" value="FAD/NAD(P)-binding domain"/>
    <property type="match status" value="1"/>
</dbReference>
<dbReference type="PANTHER" id="PTHR42685:SF22">
    <property type="entry name" value="CONDITIONED MEDIUM FACTOR RECEPTOR 1"/>
    <property type="match status" value="1"/>
</dbReference>
<dbReference type="GO" id="GO:0071949">
    <property type="term" value="F:FAD binding"/>
    <property type="evidence" value="ECO:0007669"/>
    <property type="project" value="InterPro"/>
</dbReference>
<evidence type="ECO:0000259" key="1">
    <source>
        <dbReference type="Pfam" id="PF01494"/>
    </source>
</evidence>
<name>A0A841STE4_9BACL</name>
<evidence type="ECO:0000313" key="2">
    <source>
        <dbReference type="EMBL" id="MBB6634259.1"/>
    </source>
</evidence>
<dbReference type="PANTHER" id="PTHR42685">
    <property type="entry name" value="GERANYLGERANYL DIPHOSPHATE REDUCTASE"/>
    <property type="match status" value="1"/>
</dbReference>
<dbReference type="AlphaFoldDB" id="A0A841STE4"/>